<dbReference type="GO" id="GO:0009289">
    <property type="term" value="C:pilus"/>
    <property type="evidence" value="ECO:0007669"/>
    <property type="project" value="InterPro"/>
</dbReference>
<dbReference type="PRINTS" id="PR01613">
    <property type="entry name" value="FIMBRIALPAPF"/>
</dbReference>
<dbReference type="PANTHER" id="PTHR33420:SF26">
    <property type="entry name" value="FIMBRIAL SUBUNIT"/>
    <property type="match status" value="1"/>
</dbReference>
<sequence>MITMKKRHLYRLILALSIISFAASAADQGTRVNITATVVAPPPCVINEGRTIDVDFGKVGVNRIDGTRYMQRVDYSINCEFLDNTRQLKMKIMGSGAAFDANVLNSNINGLGIKLLADGKAFNINTPLSIDYTNPPTLDAVPVKSSALALKDGDFTSGATMLVDYF</sequence>
<dbReference type="InterPro" id="IPR005430">
    <property type="entry name" value="P_pili_tip_PapF"/>
</dbReference>
<dbReference type="RefSeq" id="WP_207977508.1">
    <property type="nucleotide sequence ID" value="NZ_CAMITN010000009.1"/>
</dbReference>
<feature type="chain" id="PRO_5030638769" evidence="1">
    <location>
        <begin position="26"/>
        <end position="166"/>
    </location>
</feature>
<dbReference type="GO" id="GO:0043709">
    <property type="term" value="P:cell adhesion involved in single-species biofilm formation"/>
    <property type="evidence" value="ECO:0007669"/>
    <property type="project" value="TreeGrafter"/>
</dbReference>
<protein>
    <submittedName>
        <fullName evidence="3">Fimbrial protein</fullName>
    </submittedName>
</protein>
<dbReference type="InterPro" id="IPR036937">
    <property type="entry name" value="Adhesion_dom_fimbrial_sf"/>
</dbReference>
<dbReference type="Proteomes" id="UP000596176">
    <property type="component" value="Chromosome"/>
</dbReference>
<keyword evidence="1" id="KW-0732">Signal</keyword>
<proteinExistence type="predicted"/>
<dbReference type="InterPro" id="IPR008966">
    <property type="entry name" value="Adhesion_dom_sf"/>
</dbReference>
<evidence type="ECO:0000259" key="2">
    <source>
        <dbReference type="Pfam" id="PF00419"/>
    </source>
</evidence>
<organism evidence="3 4">
    <name type="scientific">Serratia proteamaculans</name>
    <dbReference type="NCBI Taxonomy" id="28151"/>
    <lineage>
        <taxon>Bacteria</taxon>
        <taxon>Pseudomonadati</taxon>
        <taxon>Pseudomonadota</taxon>
        <taxon>Gammaproteobacteria</taxon>
        <taxon>Enterobacterales</taxon>
        <taxon>Yersiniaceae</taxon>
        <taxon>Serratia</taxon>
    </lineage>
</organism>
<dbReference type="InterPro" id="IPR000259">
    <property type="entry name" value="Adhesion_dom_fimbrial"/>
</dbReference>
<dbReference type="Pfam" id="PF00419">
    <property type="entry name" value="Fimbrial"/>
    <property type="match status" value="1"/>
</dbReference>
<dbReference type="SUPFAM" id="SSF49401">
    <property type="entry name" value="Bacterial adhesins"/>
    <property type="match status" value="1"/>
</dbReference>
<accession>A0A7U0N2N6</accession>
<evidence type="ECO:0000256" key="1">
    <source>
        <dbReference type="SAM" id="SignalP"/>
    </source>
</evidence>
<feature type="domain" description="Fimbrial-type adhesion" evidence="2">
    <location>
        <begin position="33"/>
        <end position="165"/>
    </location>
</feature>
<dbReference type="Gene3D" id="2.60.40.1090">
    <property type="entry name" value="Fimbrial-type adhesion domain"/>
    <property type="match status" value="1"/>
</dbReference>
<dbReference type="GeneID" id="83701088"/>
<name>A0A7U0N2N6_SERPR</name>
<dbReference type="EMBL" id="CP068391">
    <property type="protein sequence ID" value="QQX51310.1"/>
    <property type="molecule type" value="Genomic_DNA"/>
</dbReference>
<evidence type="ECO:0000313" key="4">
    <source>
        <dbReference type="Proteomes" id="UP000596176"/>
    </source>
</evidence>
<evidence type="ECO:0000313" key="3">
    <source>
        <dbReference type="EMBL" id="QQX51310.1"/>
    </source>
</evidence>
<gene>
    <name evidence="3" type="ORF">JKX24_13815</name>
</gene>
<dbReference type="AlphaFoldDB" id="A0A7U0N2N6"/>
<feature type="signal peptide" evidence="1">
    <location>
        <begin position="1"/>
        <end position="25"/>
    </location>
</feature>
<dbReference type="InterPro" id="IPR050263">
    <property type="entry name" value="Bact_Fimbrial_Adh_Pro"/>
</dbReference>
<dbReference type="PANTHER" id="PTHR33420">
    <property type="entry name" value="FIMBRIAL SUBUNIT ELFA-RELATED"/>
    <property type="match status" value="1"/>
</dbReference>
<reference evidence="3 4" key="1">
    <citation type="submission" date="2021-01" db="EMBL/GenBank/DDBJ databases">
        <title>Chromosome sequence of Serratia proteamaculans strain 94 rif-r, isolated from spoiled beef.</title>
        <authorList>
            <person name="Zaytseva Y.V."/>
            <person name="Iablokov S.N."/>
            <person name="Klyukina A."/>
        </authorList>
    </citation>
    <scope>NUCLEOTIDE SEQUENCE [LARGE SCALE GENOMIC DNA]</scope>
    <source>
        <strain evidence="3 4">94 rif-r</strain>
    </source>
</reference>